<sequence>MSVGHTEVTAPGSGRVITDPVISCETPQDEYEVTERGHSLTYLVKARADRSIGHRDAIARARRDWDAAR</sequence>
<reference evidence="2 3" key="1">
    <citation type="journal article" date="2019" name="Int. J. Syst. Evol. Microbiol.">
        <title>The Global Catalogue of Microorganisms (GCM) 10K type strain sequencing project: providing services to taxonomists for standard genome sequencing and annotation.</title>
        <authorList>
            <consortium name="The Broad Institute Genomics Platform"/>
            <consortium name="The Broad Institute Genome Sequencing Center for Infectious Disease"/>
            <person name="Wu L."/>
            <person name="Ma J."/>
        </authorList>
    </citation>
    <scope>NUCLEOTIDE SEQUENCE [LARGE SCALE GENOMIC DNA]</scope>
    <source>
        <strain evidence="2 3">JCM 5067</strain>
    </source>
</reference>
<dbReference type="RefSeq" id="WP_344077321.1">
    <property type="nucleotide sequence ID" value="NZ_BAAACA010000037.1"/>
</dbReference>
<dbReference type="Proteomes" id="UP001500668">
    <property type="component" value="Unassembled WGS sequence"/>
</dbReference>
<evidence type="ECO:0000313" key="2">
    <source>
        <dbReference type="EMBL" id="GAA0615795.1"/>
    </source>
</evidence>
<accession>A0ABN1GPI9</accession>
<keyword evidence="3" id="KW-1185">Reference proteome</keyword>
<name>A0ABN1GPI9_9ACTN</name>
<comment type="caution">
    <text evidence="2">The sequence shown here is derived from an EMBL/GenBank/DDBJ whole genome shotgun (WGS) entry which is preliminary data.</text>
</comment>
<dbReference type="EMBL" id="BAAACA010000037">
    <property type="protein sequence ID" value="GAA0615795.1"/>
    <property type="molecule type" value="Genomic_DNA"/>
</dbReference>
<proteinExistence type="predicted"/>
<evidence type="ECO:0000256" key="1">
    <source>
        <dbReference type="SAM" id="MobiDB-lite"/>
    </source>
</evidence>
<protein>
    <submittedName>
        <fullName evidence="2">Uncharacterized protein</fullName>
    </submittedName>
</protein>
<gene>
    <name evidence="2" type="ORF">GCM10010394_52270</name>
</gene>
<organism evidence="2 3">
    <name type="scientific">Streptomyces crystallinus</name>
    <dbReference type="NCBI Taxonomy" id="68191"/>
    <lineage>
        <taxon>Bacteria</taxon>
        <taxon>Bacillati</taxon>
        <taxon>Actinomycetota</taxon>
        <taxon>Actinomycetes</taxon>
        <taxon>Kitasatosporales</taxon>
        <taxon>Streptomycetaceae</taxon>
        <taxon>Streptomyces</taxon>
    </lineage>
</organism>
<feature type="region of interest" description="Disordered" evidence="1">
    <location>
        <begin position="1"/>
        <end position="20"/>
    </location>
</feature>
<evidence type="ECO:0000313" key="3">
    <source>
        <dbReference type="Proteomes" id="UP001500668"/>
    </source>
</evidence>